<keyword evidence="4" id="KW-1185">Reference proteome</keyword>
<evidence type="ECO:0000313" key="3">
    <source>
        <dbReference type="EMBL" id="EGD76958.1"/>
    </source>
</evidence>
<dbReference type="InterPro" id="IPR018247">
    <property type="entry name" value="EF_Hand_1_Ca_BS"/>
</dbReference>
<feature type="region of interest" description="Disordered" evidence="1">
    <location>
        <begin position="1"/>
        <end position="25"/>
    </location>
</feature>
<dbReference type="GO" id="GO:0005509">
    <property type="term" value="F:calcium ion binding"/>
    <property type="evidence" value="ECO:0007669"/>
    <property type="project" value="InterPro"/>
</dbReference>
<dbReference type="PROSITE" id="PS00018">
    <property type="entry name" value="EF_HAND_1"/>
    <property type="match status" value="1"/>
</dbReference>
<evidence type="ECO:0000313" key="4">
    <source>
        <dbReference type="Proteomes" id="UP000007799"/>
    </source>
</evidence>
<organism evidence="4">
    <name type="scientific">Salpingoeca rosetta (strain ATCC 50818 / BSB-021)</name>
    <dbReference type="NCBI Taxonomy" id="946362"/>
    <lineage>
        <taxon>Eukaryota</taxon>
        <taxon>Choanoflagellata</taxon>
        <taxon>Craspedida</taxon>
        <taxon>Salpingoecidae</taxon>
        <taxon>Salpingoeca</taxon>
    </lineage>
</organism>
<feature type="domain" description="EF-hand" evidence="2">
    <location>
        <begin position="260"/>
        <end position="295"/>
    </location>
</feature>
<evidence type="ECO:0000259" key="2">
    <source>
        <dbReference type="PROSITE" id="PS50222"/>
    </source>
</evidence>
<dbReference type="GeneID" id="16071361"/>
<name>F2UJ10_SALR5</name>
<gene>
    <name evidence="3" type="ORF">PTSG_07300</name>
</gene>
<accession>F2UJ10</accession>
<dbReference type="InParanoid" id="F2UJ10"/>
<dbReference type="Gene3D" id="1.10.238.10">
    <property type="entry name" value="EF-hand"/>
    <property type="match status" value="1"/>
</dbReference>
<dbReference type="KEGG" id="sre:PTSG_07300"/>
<feature type="region of interest" description="Disordered" evidence="1">
    <location>
        <begin position="196"/>
        <end position="228"/>
    </location>
</feature>
<sequence>MSNSGRFKDMNPGMRPAGKSMPVDKDGVKASLVIADDGRDDHVGKRVAQKFDPKVDSNKAFGKASGLGQGPSAVQSLRPRDRTAFQDVVESRTAPKRPQGTAVDPNNVFGIANKKDGSVQDCMTAPDDADPPLSSSLRIPRNYGPGQQTMRDYGGQFSSDQQFGKPTPNDPSGSLVKGVFSWNGNDKPKATIVPAQAEKQRRGAGRVDPSTTAPLGYAPPADPNSASSLLNYDRQAQTRVARMADLARKARPETMKRGADRMLDLQRAFEEADADGSGKLNKDELANASVLDFQRALSNLSS</sequence>
<dbReference type="SMART" id="SM00054">
    <property type="entry name" value="EFh"/>
    <property type="match status" value="1"/>
</dbReference>
<protein>
    <recommendedName>
        <fullName evidence="2">EF-hand domain-containing protein</fullName>
    </recommendedName>
</protein>
<dbReference type="PROSITE" id="PS50222">
    <property type="entry name" value="EF_HAND_2"/>
    <property type="match status" value="1"/>
</dbReference>
<dbReference type="EMBL" id="GL832976">
    <property type="protein sequence ID" value="EGD76958.1"/>
    <property type="molecule type" value="Genomic_DNA"/>
</dbReference>
<dbReference type="Proteomes" id="UP000007799">
    <property type="component" value="Unassembled WGS sequence"/>
</dbReference>
<reference evidence="3" key="1">
    <citation type="submission" date="2009-08" db="EMBL/GenBank/DDBJ databases">
        <title>Annotation of Salpingoeca rosetta.</title>
        <authorList>
            <consortium name="The Broad Institute Genome Sequencing Platform"/>
            <person name="Russ C."/>
            <person name="Cuomo C."/>
            <person name="Burger G."/>
            <person name="Gray M.W."/>
            <person name="Holland P.W.H."/>
            <person name="King N."/>
            <person name="Lang F.B.F."/>
            <person name="Roger A.J."/>
            <person name="Ruiz-Trillo I."/>
            <person name="Young S.K."/>
            <person name="Zeng Q."/>
            <person name="Gargeya S."/>
            <person name="Alvarado L."/>
            <person name="Berlin A."/>
            <person name="Chapman S.B."/>
            <person name="Chen Z."/>
            <person name="Freedman E."/>
            <person name="Gellesch M."/>
            <person name="Goldberg J."/>
            <person name="Griggs A."/>
            <person name="Gujja S."/>
            <person name="Heilman E."/>
            <person name="Heiman D."/>
            <person name="Howarth C."/>
            <person name="Mehta T."/>
            <person name="Neiman D."/>
            <person name="Pearson M."/>
            <person name="Roberts A."/>
            <person name="Saif S."/>
            <person name="Shea T."/>
            <person name="Shenoy N."/>
            <person name="Sisk P."/>
            <person name="Stolte C."/>
            <person name="Sykes S."/>
            <person name="White J."/>
            <person name="Yandava C."/>
            <person name="Haas B."/>
            <person name="Nusbaum C."/>
            <person name="Birren B."/>
        </authorList>
    </citation>
    <scope>NUCLEOTIDE SEQUENCE [LARGE SCALE GENOMIC DNA]</scope>
    <source>
        <strain evidence="3">ATCC 50818</strain>
    </source>
</reference>
<dbReference type="RefSeq" id="XP_004990798.1">
    <property type="nucleotide sequence ID" value="XM_004990741.1"/>
</dbReference>
<proteinExistence type="predicted"/>
<feature type="compositionally biased region" description="Basic and acidic residues" evidence="1">
    <location>
        <begin position="45"/>
        <end position="57"/>
    </location>
</feature>
<feature type="region of interest" description="Disordered" evidence="1">
    <location>
        <begin position="45"/>
        <end position="80"/>
    </location>
</feature>
<dbReference type="AlphaFoldDB" id="F2UJ10"/>
<dbReference type="InterPro" id="IPR002048">
    <property type="entry name" value="EF_hand_dom"/>
</dbReference>
<evidence type="ECO:0000256" key="1">
    <source>
        <dbReference type="SAM" id="MobiDB-lite"/>
    </source>
</evidence>